<evidence type="ECO:0000256" key="1">
    <source>
        <dbReference type="ARBA" id="ARBA00004141"/>
    </source>
</evidence>
<evidence type="ECO:0000256" key="6">
    <source>
        <dbReference type="ARBA" id="ARBA00022989"/>
    </source>
</evidence>
<dbReference type="GO" id="GO:0005783">
    <property type="term" value="C:endoplasmic reticulum"/>
    <property type="evidence" value="ECO:0007669"/>
    <property type="project" value="TreeGrafter"/>
</dbReference>
<dbReference type="OrthoDB" id="203513at2759"/>
<evidence type="ECO:0000313" key="9">
    <source>
        <dbReference type="EMBL" id="KAJ7394489.1"/>
    </source>
</evidence>
<evidence type="ECO:0000256" key="4">
    <source>
        <dbReference type="ARBA" id="ARBA00022679"/>
    </source>
</evidence>
<evidence type="ECO:0000313" key="10">
    <source>
        <dbReference type="Proteomes" id="UP001163046"/>
    </source>
</evidence>
<keyword evidence="6 8" id="KW-1133">Transmembrane helix</keyword>
<keyword evidence="5 8" id="KW-0812">Transmembrane</keyword>
<feature type="transmembrane region" description="Helical" evidence="8">
    <location>
        <begin position="67"/>
        <end position="85"/>
    </location>
</feature>
<dbReference type="GO" id="GO:0042371">
    <property type="term" value="P:vitamin K biosynthetic process"/>
    <property type="evidence" value="ECO:0007669"/>
    <property type="project" value="TreeGrafter"/>
</dbReference>
<reference evidence="9" key="1">
    <citation type="submission" date="2023-01" db="EMBL/GenBank/DDBJ databases">
        <title>Genome assembly of the deep-sea coral Lophelia pertusa.</title>
        <authorList>
            <person name="Herrera S."/>
            <person name="Cordes E."/>
        </authorList>
    </citation>
    <scope>NUCLEOTIDE SEQUENCE</scope>
    <source>
        <strain evidence="9">USNM1676648</strain>
        <tissue evidence="9">Polyp</tissue>
    </source>
</reference>
<comment type="similarity">
    <text evidence="2">Belongs to the UbiA prenyltransferase family.</text>
</comment>
<dbReference type="AlphaFoldDB" id="A0A9X0A805"/>
<dbReference type="Proteomes" id="UP001163046">
    <property type="component" value="Unassembled WGS sequence"/>
</dbReference>
<sequence>MEEAILAGNLVNTYYDFANGFDTEDSDDKTLVKKELSPNEIAACIAELYFLGIVSFAAVYLRADVNSAPLVALFLSGVLSSFIYTGGIGLKYIAFGDVLILLTFGVLTTVFAYFIQTGEVSVNIIGYALPLALNTEAILHGNNTRDLESDRSAGAVTLAILLGKQYACVLYCLLLMIPYAVLGILALSSSWTLFLPLVTVPLAVRLSSQCFRGDLVMIPQKTAQLNLLFGLLYLTGLMTAA</sequence>
<evidence type="ECO:0000256" key="3">
    <source>
        <dbReference type="ARBA" id="ARBA00022602"/>
    </source>
</evidence>
<feature type="transmembrane region" description="Helical" evidence="8">
    <location>
        <begin position="225"/>
        <end position="240"/>
    </location>
</feature>
<feature type="transmembrane region" description="Helical" evidence="8">
    <location>
        <begin position="41"/>
        <end position="61"/>
    </location>
</feature>
<name>A0A9X0A805_9CNID</name>
<comment type="caution">
    <text evidence="9">The sequence shown here is derived from an EMBL/GenBank/DDBJ whole genome shotgun (WGS) entry which is preliminary data.</text>
</comment>
<keyword evidence="7 8" id="KW-0472">Membrane</keyword>
<dbReference type="PANTHER" id="PTHR13929:SF0">
    <property type="entry name" value="UBIA PRENYLTRANSFERASE DOMAIN-CONTAINING PROTEIN 1"/>
    <property type="match status" value="1"/>
</dbReference>
<feature type="transmembrane region" description="Helical" evidence="8">
    <location>
        <begin position="92"/>
        <end position="115"/>
    </location>
</feature>
<keyword evidence="3" id="KW-0637">Prenyltransferase</keyword>
<protein>
    <submittedName>
        <fullName evidence="9">UbiA prenyltransferase domain-containing protein 1</fullName>
    </submittedName>
</protein>
<dbReference type="CDD" id="cd13962">
    <property type="entry name" value="PT_UbiA_UBIAD1"/>
    <property type="match status" value="1"/>
</dbReference>
<dbReference type="GO" id="GO:0009234">
    <property type="term" value="P:menaquinone biosynthetic process"/>
    <property type="evidence" value="ECO:0007669"/>
    <property type="project" value="TreeGrafter"/>
</dbReference>
<feature type="transmembrane region" description="Helical" evidence="8">
    <location>
        <begin position="183"/>
        <end position="204"/>
    </location>
</feature>
<gene>
    <name evidence="9" type="primary">UBIAD1_1</name>
    <name evidence="9" type="ORF">OS493_000303</name>
</gene>
<accession>A0A9X0A805</accession>
<dbReference type="GO" id="GO:0004659">
    <property type="term" value="F:prenyltransferase activity"/>
    <property type="evidence" value="ECO:0007669"/>
    <property type="project" value="UniProtKB-KW"/>
</dbReference>
<organism evidence="9 10">
    <name type="scientific">Desmophyllum pertusum</name>
    <dbReference type="NCBI Taxonomy" id="174260"/>
    <lineage>
        <taxon>Eukaryota</taxon>
        <taxon>Metazoa</taxon>
        <taxon>Cnidaria</taxon>
        <taxon>Anthozoa</taxon>
        <taxon>Hexacorallia</taxon>
        <taxon>Scleractinia</taxon>
        <taxon>Caryophylliina</taxon>
        <taxon>Caryophylliidae</taxon>
        <taxon>Desmophyllum</taxon>
    </lineage>
</organism>
<evidence type="ECO:0000256" key="2">
    <source>
        <dbReference type="ARBA" id="ARBA00005985"/>
    </source>
</evidence>
<dbReference type="GO" id="GO:0000139">
    <property type="term" value="C:Golgi membrane"/>
    <property type="evidence" value="ECO:0007669"/>
    <property type="project" value="TreeGrafter"/>
</dbReference>
<evidence type="ECO:0000256" key="5">
    <source>
        <dbReference type="ARBA" id="ARBA00022692"/>
    </source>
</evidence>
<dbReference type="Pfam" id="PF01040">
    <property type="entry name" value="UbiA"/>
    <property type="match status" value="1"/>
</dbReference>
<keyword evidence="4" id="KW-0808">Transferase</keyword>
<dbReference type="EMBL" id="MU825396">
    <property type="protein sequence ID" value="KAJ7394489.1"/>
    <property type="molecule type" value="Genomic_DNA"/>
</dbReference>
<dbReference type="PANTHER" id="PTHR13929">
    <property type="entry name" value="1,4-DIHYDROXY-2-NAPHTHOATE OCTAPRENYLTRANSFERASE"/>
    <property type="match status" value="1"/>
</dbReference>
<dbReference type="InterPro" id="IPR026046">
    <property type="entry name" value="UBIAD1"/>
</dbReference>
<evidence type="ECO:0000256" key="8">
    <source>
        <dbReference type="SAM" id="Phobius"/>
    </source>
</evidence>
<proteinExistence type="inferred from homology"/>
<evidence type="ECO:0000256" key="7">
    <source>
        <dbReference type="ARBA" id="ARBA00023136"/>
    </source>
</evidence>
<keyword evidence="10" id="KW-1185">Reference proteome</keyword>
<comment type="subcellular location">
    <subcellularLocation>
        <location evidence="1">Membrane</location>
        <topology evidence="1">Multi-pass membrane protein</topology>
    </subcellularLocation>
</comment>
<dbReference type="InterPro" id="IPR000537">
    <property type="entry name" value="UbiA_prenyltransferase"/>
</dbReference>